<accession>A0A4U9WFJ1</accession>
<organism evidence="1">
    <name type="scientific">Serratia fonticola</name>
    <dbReference type="NCBI Taxonomy" id="47917"/>
    <lineage>
        <taxon>Bacteria</taxon>
        <taxon>Pseudomonadati</taxon>
        <taxon>Pseudomonadota</taxon>
        <taxon>Gammaproteobacteria</taxon>
        <taxon>Enterobacterales</taxon>
        <taxon>Yersiniaceae</taxon>
        <taxon>Serratia</taxon>
    </lineage>
</organism>
<keyword evidence="1" id="KW-0378">Hydrolase</keyword>
<proteinExistence type="predicted"/>
<keyword evidence="1" id="KW-0326">Glycosidase</keyword>
<name>A0A4U9WFJ1_SERFO</name>
<dbReference type="EMBL" id="CABEEZ010000150">
    <property type="protein sequence ID" value="VTR58041.1"/>
    <property type="molecule type" value="Genomic_DNA"/>
</dbReference>
<sequence>MPGNLRIPGLRPDARYRITLLDTPPLIHQQQGGHTMRQLPAWMKQPCDVSGEWLAQVGLALPVLDPESAMLIDLEQL</sequence>
<protein>
    <submittedName>
        <fullName evidence="1">Alpha-galactosidase</fullName>
        <ecNumber evidence="1">3.2.1.22</ecNumber>
    </submittedName>
</protein>
<gene>
    <name evidence="1" type="primary">rafA_1</name>
    <name evidence="1" type="ORF">NCTC12965_07602</name>
</gene>
<dbReference type="GO" id="GO:0004557">
    <property type="term" value="F:alpha-galactosidase activity"/>
    <property type="evidence" value="ECO:0007669"/>
    <property type="project" value="UniProtKB-EC"/>
</dbReference>
<dbReference type="EC" id="3.2.1.22" evidence="1"/>
<evidence type="ECO:0000313" key="1">
    <source>
        <dbReference type="EMBL" id="VTR58041.1"/>
    </source>
</evidence>
<reference evidence="1" key="1">
    <citation type="submission" date="2019-05" db="EMBL/GenBank/DDBJ databases">
        <authorList>
            <consortium name="Pathogen Informatics"/>
        </authorList>
    </citation>
    <scope>NUCLEOTIDE SEQUENCE [LARGE SCALE GENOMIC DNA]</scope>
    <source>
        <strain evidence="1">NCTC12965</strain>
    </source>
</reference>
<dbReference type="AlphaFoldDB" id="A0A4U9WFJ1"/>